<proteinExistence type="predicted"/>
<dbReference type="GO" id="GO:0005634">
    <property type="term" value="C:nucleus"/>
    <property type="evidence" value="ECO:0007669"/>
    <property type="project" value="UniProtKB-SubCell"/>
</dbReference>
<comment type="subcellular location">
    <subcellularLocation>
        <location evidence="1">Nucleus</location>
    </subcellularLocation>
</comment>
<feature type="region of interest" description="Disordered" evidence="7">
    <location>
        <begin position="522"/>
        <end position="556"/>
    </location>
</feature>
<evidence type="ECO:0000256" key="6">
    <source>
        <dbReference type="ARBA" id="ARBA00023242"/>
    </source>
</evidence>
<feature type="compositionally biased region" description="Basic and acidic residues" evidence="7">
    <location>
        <begin position="606"/>
        <end position="623"/>
    </location>
</feature>
<feature type="compositionally biased region" description="Basic and acidic residues" evidence="7">
    <location>
        <begin position="226"/>
        <end position="236"/>
    </location>
</feature>
<feature type="compositionally biased region" description="Polar residues" evidence="7">
    <location>
        <begin position="411"/>
        <end position="421"/>
    </location>
</feature>
<feature type="compositionally biased region" description="Basic and acidic residues" evidence="7">
    <location>
        <begin position="36"/>
        <end position="46"/>
    </location>
</feature>
<evidence type="ECO:0000313" key="9">
    <source>
        <dbReference type="EMBL" id="ABC87795.1"/>
    </source>
</evidence>
<feature type="compositionally biased region" description="Basic and acidic residues" evidence="7">
    <location>
        <begin position="60"/>
        <end position="69"/>
    </location>
</feature>
<dbReference type="GO" id="GO:0006281">
    <property type="term" value="P:DNA repair"/>
    <property type="evidence" value="ECO:0007669"/>
    <property type="project" value="UniProtKB-KW"/>
</dbReference>
<feature type="region of interest" description="Disordered" evidence="7">
    <location>
        <begin position="598"/>
        <end position="623"/>
    </location>
</feature>
<dbReference type="GO" id="GO:0008270">
    <property type="term" value="F:zinc ion binding"/>
    <property type="evidence" value="ECO:0007669"/>
    <property type="project" value="InterPro"/>
</dbReference>
<dbReference type="GO" id="GO:0003677">
    <property type="term" value="F:DNA binding"/>
    <property type="evidence" value="ECO:0007669"/>
    <property type="project" value="InterPro"/>
</dbReference>
<dbReference type="InterPro" id="IPR011364">
    <property type="entry name" value="BRCA1"/>
</dbReference>
<evidence type="ECO:0000256" key="3">
    <source>
        <dbReference type="ARBA" id="ARBA00022737"/>
    </source>
</evidence>
<gene>
    <name evidence="9" type="primary">BRCA1</name>
</gene>
<dbReference type="PIRSF" id="PIRSF001734">
    <property type="entry name" value="BRCA1"/>
    <property type="match status" value="1"/>
</dbReference>
<evidence type="ECO:0000256" key="2">
    <source>
        <dbReference type="ARBA" id="ARBA00022679"/>
    </source>
</evidence>
<evidence type="ECO:0000256" key="1">
    <source>
        <dbReference type="ARBA" id="ARBA00004123"/>
    </source>
</evidence>
<dbReference type="InterPro" id="IPR031099">
    <property type="entry name" value="BRCA1-associated"/>
</dbReference>
<feature type="compositionally biased region" description="Basic and acidic residues" evidence="7">
    <location>
        <begin position="422"/>
        <end position="435"/>
    </location>
</feature>
<feature type="region of interest" description="Disordered" evidence="7">
    <location>
        <begin position="111"/>
        <end position="134"/>
    </location>
</feature>
<protein>
    <submittedName>
        <fullName evidence="9">Breast and ovarian cancer susceptibility 1</fullName>
    </submittedName>
</protein>
<feature type="compositionally biased region" description="Basic and acidic residues" evidence="7">
    <location>
        <begin position="386"/>
        <end position="403"/>
    </location>
</feature>
<name>Q20CP9_EREDO</name>
<feature type="compositionally biased region" description="Basic and acidic residues" evidence="7">
    <location>
        <begin position="314"/>
        <end position="325"/>
    </location>
</feature>
<dbReference type="InterPro" id="IPR025994">
    <property type="entry name" value="BRCA1_serine_dom"/>
</dbReference>
<keyword evidence="6" id="KW-0539">Nucleus</keyword>
<evidence type="ECO:0000256" key="7">
    <source>
        <dbReference type="SAM" id="MobiDB-lite"/>
    </source>
</evidence>
<sequence>NSRLLLTEDRMDVEKAEFCNKSKQPGPTRSQQSRWAESKESCDDRQTPSTEQEVEQIAEPLHERGEQKKQKPLCSESLGETQDVPWITLNSSIQKVNEWFSRSDEVVTSDDACDRELESDAEEASALEDPKDLDDFSGSSVKIDLLSSDPQSALICAHERVCPKAVKSNVEDKVFGKTYRRKACLPNLSHAAENQTVRALATDAPVTQERPLTNTSKCKRRTTSRLRPEDFIKRADLSVAQKTPEKINQGTKQMDESSPVMNIPNNGHENETKGGDVQRQNPPNPVQSLEKESASGTRAKLQSGGMNNMGLELNVRHSEAPQENRLRRRSSARQVPPAHPPDHTKLQINNSTSSEEIKEKSSQQVPVRHGRKLCLAGGLEASIGTKENKPGEQGRKGRAREAVQEQGLANIPSSFTNSSSPDKLKECVNRRPQKEEVEESPETVQVSSSTRDPKDPVLSGEKSLQTERSAESTSISLVPDTDYSTQDSVSLLEADSRRKARRASHQCVAQYVVVAKPKELLPAHSKDTGDGAEGFNDPLRGEANHSQEANTEMEDSELDTQFLQNTFQASKRWSFALCLNPGNPEKGSTMVHAYSKSFKKQSPEVTPEREQIEESKGKKEPQVRHAQAFTSATGTSVLSQNDQPGAGAECSITGVSRLRPSSQVGGDKTELITADKHGISQNPYHMPSVSPIRSFVKSMCQKTRPTSPEEAVGSESTLQSTGSCSHSRARTPEEASSGSENVQAELGRDRGPELGAVLRSGLMQPETSKQSLPVANCKRPEIQRQGESGVAVPAVHADFSPCLIVDNAEQPVGRSPASQICSVTPDDLLDHEDRREDTSFAEGDIKETSAVFSKSAQRRPFSKSPSPLTCTALARGRQRRVGRLEPSEENMSSE</sequence>
<feature type="compositionally biased region" description="Polar residues" evidence="7">
    <location>
        <begin position="471"/>
        <end position="487"/>
    </location>
</feature>
<keyword evidence="4" id="KW-0227">DNA damage</keyword>
<feature type="compositionally biased region" description="Polar residues" evidence="7">
    <location>
        <begin position="714"/>
        <end position="726"/>
    </location>
</feature>
<feature type="domain" description="BRCA1 serine-rich" evidence="8">
    <location>
        <begin position="60"/>
        <end position="222"/>
    </location>
</feature>
<feature type="region of interest" description="Disordered" evidence="7">
    <location>
        <begin position="700"/>
        <end position="750"/>
    </location>
</feature>
<dbReference type="Pfam" id="PF12820">
    <property type="entry name" value="BRCT_assoc"/>
    <property type="match status" value="1"/>
</dbReference>
<dbReference type="EMBL" id="DQ354451">
    <property type="protein sequence ID" value="ABC87795.1"/>
    <property type="molecule type" value="Genomic_DNA"/>
</dbReference>
<keyword evidence="5" id="KW-0234">DNA repair</keyword>
<feature type="non-terminal residue" evidence="9">
    <location>
        <position position="1"/>
    </location>
</feature>
<organism evidence="9">
    <name type="scientific">Erethizon dorsatum</name>
    <name type="common">North American porcupine</name>
    <name type="synonym">Hystrix dorsata</name>
    <dbReference type="NCBI Taxonomy" id="34844"/>
    <lineage>
        <taxon>Eukaryota</taxon>
        <taxon>Metazoa</taxon>
        <taxon>Chordata</taxon>
        <taxon>Craniata</taxon>
        <taxon>Vertebrata</taxon>
        <taxon>Euteleostomi</taxon>
        <taxon>Mammalia</taxon>
        <taxon>Eutheria</taxon>
        <taxon>Euarchontoglires</taxon>
        <taxon>Glires</taxon>
        <taxon>Rodentia</taxon>
        <taxon>Hystricomorpha</taxon>
        <taxon>Erethizontidae</taxon>
        <taxon>Erethizon</taxon>
    </lineage>
</organism>
<evidence type="ECO:0000256" key="4">
    <source>
        <dbReference type="ARBA" id="ARBA00022763"/>
    </source>
</evidence>
<dbReference type="AlphaFoldDB" id="Q20CP9"/>
<dbReference type="PRINTS" id="PR00493">
    <property type="entry name" value="BRSTCANCERI"/>
</dbReference>
<reference evidence="9" key="1">
    <citation type="journal article" date="2006" name="Mamm. Genome">
        <title>Natural selection and mammalian BRCA1 sequences: elucidating functionally important sites relevant to breast cancer susceptibility in humans.</title>
        <authorList>
            <person name="Burk-Herrick A."/>
            <person name="Scally M."/>
            <person name="Amrine-Madsen H."/>
            <person name="Stanhope M.J."/>
            <person name="Springer M.S."/>
        </authorList>
    </citation>
    <scope>NUCLEOTIDE SEQUENCE</scope>
</reference>
<dbReference type="GO" id="GO:0004842">
    <property type="term" value="F:ubiquitin-protein transferase activity"/>
    <property type="evidence" value="ECO:0007669"/>
    <property type="project" value="InterPro"/>
</dbReference>
<feature type="region of interest" description="Disordered" evidence="7">
    <location>
        <begin position="16"/>
        <end position="77"/>
    </location>
</feature>
<feature type="region of interest" description="Disordered" evidence="7">
    <location>
        <begin position="851"/>
        <end position="894"/>
    </location>
</feature>
<keyword evidence="2" id="KW-0808">Transferase</keyword>
<evidence type="ECO:0000256" key="5">
    <source>
        <dbReference type="ARBA" id="ARBA00023204"/>
    </source>
</evidence>
<keyword evidence="3" id="KW-0677">Repeat</keyword>
<feature type="non-terminal residue" evidence="9">
    <location>
        <position position="894"/>
    </location>
</feature>
<evidence type="ECO:0000259" key="8">
    <source>
        <dbReference type="Pfam" id="PF12820"/>
    </source>
</evidence>
<feature type="compositionally biased region" description="Polar residues" evidence="7">
    <location>
        <begin position="21"/>
        <end position="35"/>
    </location>
</feature>
<accession>Q20CP9</accession>
<feature type="region of interest" description="Disordered" evidence="7">
    <location>
        <begin position="204"/>
        <end position="487"/>
    </location>
</feature>